<dbReference type="NCBIfam" id="NF004413">
    <property type="entry name" value="PRK05759.1-4"/>
    <property type="match status" value="1"/>
</dbReference>
<keyword evidence="10 16" id="KW-0472">Membrane</keyword>
<dbReference type="InterPro" id="IPR002146">
    <property type="entry name" value="ATP_synth_b/b'su_bac/chlpt"/>
</dbReference>
<dbReference type="GO" id="GO:0005886">
    <property type="term" value="C:plasma membrane"/>
    <property type="evidence" value="ECO:0007669"/>
    <property type="project" value="UniProtKB-SubCell"/>
</dbReference>
<evidence type="ECO:0000256" key="10">
    <source>
        <dbReference type="ARBA" id="ARBA00023136"/>
    </source>
</evidence>
<keyword evidence="9 16" id="KW-0406">Ion transport</keyword>
<keyword evidence="2 16" id="KW-0813">Transport</keyword>
<keyword evidence="4" id="KW-0997">Cell inner membrane</keyword>
<evidence type="ECO:0000256" key="7">
    <source>
        <dbReference type="ARBA" id="ARBA00022781"/>
    </source>
</evidence>
<protein>
    <recommendedName>
        <fullName evidence="16">ATP synthase subunit b</fullName>
    </recommendedName>
    <alternativeName>
        <fullName evidence="16">ATP synthase F(0) sector subunit b</fullName>
    </alternativeName>
    <alternativeName>
        <fullName evidence="16">ATPase subunit I</fullName>
    </alternativeName>
    <alternativeName>
        <fullName evidence="16">F-type ATPase subunit b</fullName>
        <shortName evidence="16">F-ATPase subunit b</shortName>
    </alternativeName>
</protein>
<dbReference type="AlphaFoldDB" id="A0A5S3VE96"/>
<dbReference type="OrthoDB" id="9788020at2"/>
<keyword evidence="5 16" id="KW-0138">CF(0)</keyword>
<dbReference type="HAMAP" id="MF_01398">
    <property type="entry name" value="ATP_synth_b_bprime"/>
    <property type="match status" value="1"/>
</dbReference>
<comment type="similarity">
    <text evidence="1 16 17">Belongs to the ATPase B chain family.</text>
</comment>
<dbReference type="EMBL" id="PNBX01000001">
    <property type="protein sequence ID" value="TMO70683.1"/>
    <property type="molecule type" value="Genomic_DNA"/>
</dbReference>
<dbReference type="GO" id="GO:0012505">
    <property type="term" value="C:endomembrane system"/>
    <property type="evidence" value="ECO:0007669"/>
    <property type="project" value="UniProtKB-SubCell"/>
</dbReference>
<evidence type="ECO:0000256" key="2">
    <source>
        <dbReference type="ARBA" id="ARBA00022448"/>
    </source>
</evidence>
<dbReference type="RefSeq" id="WP_138589421.1">
    <property type="nucleotide sequence ID" value="NZ_PNBW01000071.1"/>
</dbReference>
<evidence type="ECO:0000256" key="15">
    <source>
        <dbReference type="ARBA" id="ARBA00037847"/>
    </source>
</evidence>
<dbReference type="SUPFAM" id="SSF81573">
    <property type="entry name" value="F1F0 ATP synthase subunit B, membrane domain"/>
    <property type="match status" value="1"/>
</dbReference>
<dbReference type="GO" id="GO:0045259">
    <property type="term" value="C:proton-transporting ATP synthase complex"/>
    <property type="evidence" value="ECO:0007669"/>
    <property type="project" value="UniProtKB-KW"/>
</dbReference>
<keyword evidence="21" id="KW-1185">Reference proteome</keyword>
<comment type="subcellular location">
    <subcellularLocation>
        <location evidence="16">Cell membrane</location>
        <topology evidence="16">Single-pass membrane protein</topology>
    </subcellularLocation>
    <subcellularLocation>
        <location evidence="15">Endomembrane system</location>
        <topology evidence="15">Single-pass membrane protein</topology>
    </subcellularLocation>
</comment>
<comment type="subunit">
    <text evidence="14">F-type ATPases have 2 components, F(1) - the catalytic core - and F(0) - the membrane proton channel. F(1) has five subunits: alpha(3), beta(3), gamma(1), delta(1), epsilon(1). F(0) has four main subunits: a(1), b(2) and c(10-14). The alpha and beta chains form an alternating ring which encloses part of the gamma chain. F(1) is attached to F(0) by a central stalk formed by the gamma and epsilon chains, while a peripheral stalk is formed by the delta and b chains.</text>
</comment>
<dbReference type="Proteomes" id="UP000307217">
    <property type="component" value="Unassembled WGS sequence"/>
</dbReference>
<keyword evidence="8 16" id="KW-1133">Transmembrane helix</keyword>
<reference evidence="19" key="3">
    <citation type="submission" date="2019-09" db="EMBL/GenBank/DDBJ databases">
        <title>Co-occurence of chitin degradation, pigmentation and bioactivity in marine Pseudoalteromonas.</title>
        <authorList>
            <person name="Sonnenschein E.C."/>
            <person name="Bech P.K."/>
        </authorList>
    </citation>
    <scope>NUCLEOTIDE SEQUENCE</scope>
    <source>
        <strain evidence="19">S3790</strain>
        <strain evidence="21">S3895</strain>
    </source>
</reference>
<comment type="subunit">
    <text evidence="16">F-type ATPases have 2 components, F(1) - the catalytic core - and F(0) - the membrane proton channel. F(1) has five subunits: alpha(3), beta(3), gamma(1), delta(1), epsilon(1). F(0) has three main subunits: a(1), b(2) and c(10-14). The alpha and beta chains form an alternating ring which encloses part of the gamma chain. F(1) is attached to F(0) by a central stalk formed by the gamma and epsilon chains, while a peripheral stalk is formed by the delta and b chains.</text>
</comment>
<evidence type="ECO:0000256" key="1">
    <source>
        <dbReference type="ARBA" id="ARBA00005513"/>
    </source>
</evidence>
<keyword evidence="11 16" id="KW-0066">ATP synthesis</keyword>
<keyword evidence="6 16" id="KW-0812">Transmembrane</keyword>
<comment type="function">
    <text evidence="13">Component of the F(0) channel, it forms part of the peripheral stalk, linking F(1) to F(0). The b'-subunit is a diverged and duplicated form of b found in plants and photosynthetic bacteria.</text>
</comment>
<evidence type="ECO:0000256" key="17">
    <source>
        <dbReference type="RuleBase" id="RU003848"/>
    </source>
</evidence>
<evidence type="ECO:0000313" key="22">
    <source>
        <dbReference type="Proteomes" id="UP000307217"/>
    </source>
</evidence>
<dbReference type="CDD" id="cd06503">
    <property type="entry name" value="ATP-synt_Fo_b"/>
    <property type="match status" value="1"/>
</dbReference>
<dbReference type="GO" id="GO:0046961">
    <property type="term" value="F:proton-transporting ATPase activity, rotational mechanism"/>
    <property type="evidence" value="ECO:0007669"/>
    <property type="project" value="TreeGrafter"/>
</dbReference>
<evidence type="ECO:0000313" key="19">
    <source>
        <dbReference type="EMBL" id="TMO70683.1"/>
    </source>
</evidence>
<dbReference type="Pfam" id="PF00430">
    <property type="entry name" value="ATP-synt_B"/>
    <property type="match status" value="1"/>
</dbReference>
<feature type="transmembrane region" description="Helical" evidence="16">
    <location>
        <begin position="6"/>
        <end position="26"/>
    </location>
</feature>
<accession>A0A5S3VE96</accession>
<reference evidence="21 22" key="1">
    <citation type="submission" date="2018-01" db="EMBL/GenBank/DDBJ databases">
        <authorList>
            <person name="Paulsen S."/>
            <person name="Gram L.K."/>
        </authorList>
    </citation>
    <scope>NUCLEOTIDE SEQUENCE [LARGE SCALE GENOMIC DNA]</scope>
    <source>
        <strain evidence="19 22">S3790</strain>
        <strain evidence="20 21">S3895</strain>
    </source>
</reference>
<evidence type="ECO:0000256" key="3">
    <source>
        <dbReference type="ARBA" id="ARBA00022475"/>
    </source>
</evidence>
<keyword evidence="7 16" id="KW-0375">Hydrogen ion transport</keyword>
<keyword evidence="3 16" id="KW-1003">Cell membrane</keyword>
<comment type="function">
    <text evidence="12 16">F(1)F(0) ATP synthase produces ATP from ADP in the presence of a proton or sodium gradient. F-type ATPases consist of two structural domains, F(1) containing the extramembraneous catalytic core and F(0) containing the membrane proton channel, linked together by a central stalk and a peripheral stalk. During catalysis, ATP synthesis in the catalytic domain of F(1) is coupled via a rotary mechanism of the central stalk subunits to proton translocation.</text>
</comment>
<dbReference type="FunFam" id="1.20.5.620:FF:000001">
    <property type="entry name" value="ATP synthase subunit b"/>
    <property type="match status" value="1"/>
</dbReference>
<dbReference type="EMBL" id="PNBW01000071">
    <property type="protein sequence ID" value="TMO72853.1"/>
    <property type="molecule type" value="Genomic_DNA"/>
</dbReference>
<reference evidence="22" key="2">
    <citation type="submission" date="2019-06" db="EMBL/GenBank/DDBJ databases">
        <title>Co-occurence of chitin degradation, pigmentation and bioactivity in marine Pseudoalteromonas.</title>
        <authorList>
            <person name="Sonnenschein E.C."/>
            <person name="Bech P.K."/>
        </authorList>
    </citation>
    <scope>NUCLEOTIDE SEQUENCE [LARGE SCALE GENOMIC DNA]</scope>
    <source>
        <strain evidence="22">S3790</strain>
        <strain evidence="20">S3895</strain>
    </source>
</reference>
<evidence type="ECO:0000313" key="20">
    <source>
        <dbReference type="EMBL" id="TMO72853.1"/>
    </source>
</evidence>
<evidence type="ECO:0000256" key="14">
    <source>
        <dbReference type="ARBA" id="ARBA00026054"/>
    </source>
</evidence>
<keyword evidence="18" id="KW-0175">Coiled coil</keyword>
<dbReference type="InterPro" id="IPR050059">
    <property type="entry name" value="ATP_synthase_B_chain"/>
</dbReference>
<sequence length="156" mass="17405">MNLNATLIGELIAFTVFVLFCMKFVWPPLNGAIEARQKKIEDGLAASDKAEKELERVRLEAAEQLKEAKTQAADIIDQAKKRAALIVDEETTRGQQEREKIIAQGHSEVESERSRVTEDLRKQVATLAVVGAEKILEREINQAAHSDIVEKLVAEL</sequence>
<evidence type="ECO:0000256" key="13">
    <source>
        <dbReference type="ARBA" id="ARBA00025614"/>
    </source>
</evidence>
<gene>
    <name evidence="16" type="primary">atpF</name>
    <name evidence="19" type="ORF">CWC19_00100</name>
    <name evidence="20" type="ORF">CWC20_14465</name>
</gene>
<evidence type="ECO:0000256" key="18">
    <source>
        <dbReference type="SAM" id="Coils"/>
    </source>
</evidence>
<evidence type="ECO:0000256" key="4">
    <source>
        <dbReference type="ARBA" id="ARBA00022519"/>
    </source>
</evidence>
<proteinExistence type="inferred from homology"/>
<evidence type="ECO:0000256" key="5">
    <source>
        <dbReference type="ARBA" id="ARBA00022547"/>
    </source>
</evidence>
<dbReference type="GO" id="GO:0046933">
    <property type="term" value="F:proton-transporting ATP synthase activity, rotational mechanism"/>
    <property type="evidence" value="ECO:0007669"/>
    <property type="project" value="UniProtKB-UniRule"/>
</dbReference>
<comment type="caution">
    <text evidence="19">The sequence shown here is derived from an EMBL/GenBank/DDBJ whole genome shotgun (WGS) entry which is preliminary data.</text>
</comment>
<name>A0A5S3VE96_9GAMM</name>
<evidence type="ECO:0000256" key="16">
    <source>
        <dbReference type="HAMAP-Rule" id="MF_01398"/>
    </source>
</evidence>
<evidence type="ECO:0000256" key="11">
    <source>
        <dbReference type="ARBA" id="ARBA00023310"/>
    </source>
</evidence>
<evidence type="ECO:0000313" key="21">
    <source>
        <dbReference type="Proteomes" id="UP000307164"/>
    </source>
</evidence>
<organism evidence="19 22">
    <name type="scientific">Pseudoalteromonas aurantia</name>
    <dbReference type="NCBI Taxonomy" id="43654"/>
    <lineage>
        <taxon>Bacteria</taxon>
        <taxon>Pseudomonadati</taxon>
        <taxon>Pseudomonadota</taxon>
        <taxon>Gammaproteobacteria</taxon>
        <taxon>Alteromonadales</taxon>
        <taxon>Pseudoalteromonadaceae</taxon>
        <taxon>Pseudoalteromonas</taxon>
    </lineage>
</organism>
<evidence type="ECO:0000256" key="12">
    <source>
        <dbReference type="ARBA" id="ARBA00025198"/>
    </source>
</evidence>
<dbReference type="PANTHER" id="PTHR33445:SF1">
    <property type="entry name" value="ATP SYNTHASE SUBUNIT B"/>
    <property type="match status" value="1"/>
</dbReference>
<dbReference type="InterPro" id="IPR028987">
    <property type="entry name" value="ATP_synth_B-like_membr_sf"/>
</dbReference>
<dbReference type="Proteomes" id="UP000307164">
    <property type="component" value="Unassembled WGS sequence"/>
</dbReference>
<feature type="coiled-coil region" evidence="18">
    <location>
        <begin position="40"/>
        <end position="82"/>
    </location>
</feature>
<dbReference type="Gene3D" id="1.20.5.620">
    <property type="entry name" value="F1F0 ATP synthase subunit B, membrane domain"/>
    <property type="match status" value="1"/>
</dbReference>
<dbReference type="PANTHER" id="PTHR33445">
    <property type="entry name" value="ATP SYNTHASE SUBUNIT B', CHLOROPLASTIC"/>
    <property type="match status" value="1"/>
</dbReference>
<evidence type="ECO:0000256" key="8">
    <source>
        <dbReference type="ARBA" id="ARBA00022989"/>
    </source>
</evidence>
<dbReference type="InterPro" id="IPR005864">
    <property type="entry name" value="ATP_synth_F0_bsu_bac"/>
</dbReference>
<evidence type="ECO:0000256" key="6">
    <source>
        <dbReference type="ARBA" id="ARBA00022692"/>
    </source>
</evidence>
<evidence type="ECO:0000256" key="9">
    <source>
        <dbReference type="ARBA" id="ARBA00023065"/>
    </source>
</evidence>
<dbReference type="NCBIfam" id="NF004411">
    <property type="entry name" value="PRK05759.1-2"/>
    <property type="match status" value="1"/>
</dbReference>
<dbReference type="NCBIfam" id="TIGR01144">
    <property type="entry name" value="ATP_synt_b"/>
    <property type="match status" value="1"/>
</dbReference>